<dbReference type="Proteomes" id="UP000663877">
    <property type="component" value="Unassembled WGS sequence"/>
</dbReference>
<evidence type="ECO:0008006" key="5">
    <source>
        <dbReference type="Google" id="ProtNLM"/>
    </source>
</evidence>
<dbReference type="EMBL" id="CAJNOM010000001">
    <property type="protein sequence ID" value="CAF0728005.1"/>
    <property type="molecule type" value="Genomic_DNA"/>
</dbReference>
<sequence>MESESAIPDYIAAHKHCKNHRTEIENSELCGCFYCLSIFPPNEIDDWCNDGATAVCKCSIDSIIGSASGYPITKEFLLLMKNNWFGNA</sequence>
<reference evidence="1" key="1">
    <citation type="submission" date="2021-02" db="EMBL/GenBank/DDBJ databases">
        <authorList>
            <person name="Nowell W R."/>
        </authorList>
    </citation>
    <scope>NUCLEOTIDE SEQUENCE</scope>
</reference>
<dbReference type="Proteomes" id="UP000663832">
    <property type="component" value="Unassembled WGS sequence"/>
</dbReference>
<comment type="caution">
    <text evidence="1">The sequence shown here is derived from an EMBL/GenBank/DDBJ whole genome shotgun (WGS) entry which is preliminary data.</text>
</comment>
<name>A0A813MZG7_9BILA</name>
<gene>
    <name evidence="2" type="ORF">BJG266_LOCUS7647</name>
    <name evidence="3" type="ORF">QVE165_LOCUS23146</name>
    <name evidence="1" type="ORF">QVE165_LOCUS6</name>
</gene>
<organism evidence="1 4">
    <name type="scientific">Adineta steineri</name>
    <dbReference type="NCBI Taxonomy" id="433720"/>
    <lineage>
        <taxon>Eukaryota</taxon>
        <taxon>Metazoa</taxon>
        <taxon>Spiralia</taxon>
        <taxon>Gnathifera</taxon>
        <taxon>Rotifera</taxon>
        <taxon>Eurotatoria</taxon>
        <taxon>Bdelloidea</taxon>
        <taxon>Adinetida</taxon>
        <taxon>Adinetidae</taxon>
        <taxon>Adineta</taxon>
    </lineage>
</organism>
<dbReference type="EMBL" id="CAJNOI010000023">
    <property type="protein sequence ID" value="CAF0847293.1"/>
    <property type="molecule type" value="Genomic_DNA"/>
</dbReference>
<keyword evidence="4" id="KW-1185">Reference proteome</keyword>
<accession>A0A813MZG7</accession>
<dbReference type="AlphaFoldDB" id="A0A813MZG7"/>
<evidence type="ECO:0000313" key="4">
    <source>
        <dbReference type="Proteomes" id="UP000663832"/>
    </source>
</evidence>
<evidence type="ECO:0000313" key="3">
    <source>
        <dbReference type="EMBL" id="CAF1153427.1"/>
    </source>
</evidence>
<proteinExistence type="predicted"/>
<dbReference type="EMBL" id="CAJNOM010000156">
    <property type="protein sequence ID" value="CAF1153427.1"/>
    <property type="molecule type" value="Genomic_DNA"/>
</dbReference>
<evidence type="ECO:0000313" key="1">
    <source>
        <dbReference type="EMBL" id="CAF0728005.1"/>
    </source>
</evidence>
<protein>
    <recommendedName>
        <fullName evidence="5">Cytoplasmic protein</fullName>
    </recommendedName>
</protein>
<dbReference type="OrthoDB" id="10441642at2759"/>
<evidence type="ECO:0000313" key="2">
    <source>
        <dbReference type="EMBL" id="CAF0847293.1"/>
    </source>
</evidence>